<protein>
    <submittedName>
        <fullName evidence="2">DNA polymerase III, delta prime subunit</fullName>
        <ecNumber evidence="2">2.7.7.7</ecNumber>
    </submittedName>
</protein>
<name>D6Z4U0_DESAT</name>
<dbReference type="SUPFAM" id="SSF52540">
    <property type="entry name" value="P-loop containing nucleoside triphosphate hydrolases"/>
    <property type="match status" value="1"/>
</dbReference>
<reference evidence="3" key="1">
    <citation type="submission" date="2010-02" db="EMBL/GenBank/DDBJ databases">
        <title>Complete sequence of Desulfurivibrio alkaliphilus AHT2.</title>
        <authorList>
            <consortium name="US DOE Joint Genome Institute"/>
            <person name="Pitluck S."/>
            <person name="Chertkov O."/>
            <person name="Detter J.C."/>
            <person name="Han C."/>
            <person name="Tapia R."/>
            <person name="Larimer F."/>
            <person name="Land M."/>
            <person name="Hauser L."/>
            <person name="Kyrpides N."/>
            <person name="Mikhailova N."/>
            <person name="Sorokin D.Y."/>
            <person name="Muyzer G."/>
            <person name="Woyke T."/>
        </authorList>
    </citation>
    <scope>NUCLEOTIDE SEQUENCE [LARGE SCALE GENOMIC DNA]</scope>
    <source>
        <strain evidence="3">DSM 19089 / UNIQEM U267 / AHT2</strain>
    </source>
</reference>
<keyword evidence="2" id="KW-0548">Nucleotidyltransferase</keyword>
<dbReference type="CDD" id="cd00009">
    <property type="entry name" value="AAA"/>
    <property type="match status" value="1"/>
</dbReference>
<dbReference type="Proteomes" id="UP000001508">
    <property type="component" value="Chromosome"/>
</dbReference>
<dbReference type="GO" id="GO:0006261">
    <property type="term" value="P:DNA-templated DNA replication"/>
    <property type="evidence" value="ECO:0007669"/>
    <property type="project" value="TreeGrafter"/>
</dbReference>
<dbReference type="eggNOG" id="COG2812">
    <property type="taxonomic scope" value="Bacteria"/>
</dbReference>
<dbReference type="HOGENOM" id="CLU_006229_4_5_7"/>
<dbReference type="FunFam" id="3.40.50.300:FF:001255">
    <property type="entry name" value="DNA polymerase III subunit delta"/>
    <property type="match status" value="1"/>
</dbReference>
<dbReference type="GO" id="GO:0008408">
    <property type="term" value="F:3'-5' exonuclease activity"/>
    <property type="evidence" value="ECO:0007669"/>
    <property type="project" value="InterPro"/>
</dbReference>
<dbReference type="STRING" id="589865.DaAHT2_1885"/>
<dbReference type="EC" id="2.7.7.7" evidence="2"/>
<dbReference type="Pfam" id="PF13177">
    <property type="entry name" value="DNA_pol3_delta2"/>
    <property type="match status" value="1"/>
</dbReference>
<evidence type="ECO:0000313" key="3">
    <source>
        <dbReference type="Proteomes" id="UP000001508"/>
    </source>
</evidence>
<sequence length="352" mass="39017">MLTTFSQIIEQQQAKEILRRAVGGGKLAHAYLFRGPAGVGKKTAARALAAALNCQGDRPEPLEACGRCPSCRKFASANHPDFLEIMPEGAGIKIQQVRELKKALQFPPLEAGRRVVVLGEVHTMRREAANSLLKTLEEPPADTILLLTGDEAGGILPTILSRCQIIPFYPLPVETLARTLYQEATDHRQELEMATDWSSDPVFQNCLTLATVAEGSLGRARQLQEQELLPLRRQVLESLLNLQPEAPAAPAVVLYWAERCAQLKEELPDFLDLLTSCYHDLALLQTLSPQDPANRHNPIINRDLLPLLSAAAAHRGPATLESCRQHLRRAQGRLRRNCNRTLVCEVLFFDLL</sequence>
<dbReference type="NCBIfam" id="TIGR00678">
    <property type="entry name" value="holB"/>
    <property type="match status" value="1"/>
</dbReference>
<dbReference type="InterPro" id="IPR027417">
    <property type="entry name" value="P-loop_NTPase"/>
</dbReference>
<proteinExistence type="predicted"/>
<dbReference type="InterPro" id="IPR003593">
    <property type="entry name" value="AAA+_ATPase"/>
</dbReference>
<feature type="domain" description="AAA+ ATPase" evidence="1">
    <location>
        <begin position="27"/>
        <end position="171"/>
    </location>
</feature>
<dbReference type="InParanoid" id="D6Z4U0"/>
<dbReference type="InterPro" id="IPR004622">
    <property type="entry name" value="DNA_pol_HolB"/>
</dbReference>
<evidence type="ECO:0000259" key="1">
    <source>
        <dbReference type="SMART" id="SM00382"/>
    </source>
</evidence>
<dbReference type="PANTHER" id="PTHR11669:SF8">
    <property type="entry name" value="DNA POLYMERASE III SUBUNIT DELTA"/>
    <property type="match status" value="1"/>
</dbReference>
<keyword evidence="2" id="KW-0808">Transferase</keyword>
<dbReference type="GO" id="GO:0003887">
    <property type="term" value="F:DNA-directed DNA polymerase activity"/>
    <property type="evidence" value="ECO:0007669"/>
    <property type="project" value="UniProtKB-EC"/>
</dbReference>
<dbReference type="SMART" id="SM00382">
    <property type="entry name" value="AAA"/>
    <property type="match status" value="1"/>
</dbReference>
<gene>
    <name evidence="2" type="ordered locus">DaAHT2_1885</name>
</gene>
<dbReference type="KEGG" id="dak:DaAHT2_1885"/>
<dbReference type="FunCoup" id="D6Z4U0">
    <property type="interactions" value="166"/>
</dbReference>
<keyword evidence="3" id="KW-1185">Reference proteome</keyword>
<dbReference type="AlphaFoldDB" id="D6Z4U0"/>
<dbReference type="InterPro" id="IPR050238">
    <property type="entry name" value="DNA_Rep/Repair_Clamp_Loader"/>
</dbReference>
<dbReference type="PANTHER" id="PTHR11669">
    <property type="entry name" value="REPLICATION FACTOR C / DNA POLYMERASE III GAMMA-TAU SUBUNIT"/>
    <property type="match status" value="1"/>
</dbReference>
<accession>D6Z4U0</accession>
<organism evidence="2 3">
    <name type="scientific">Desulfurivibrio alkaliphilus (strain DSM 19089 / UNIQEM U267 / AHT2)</name>
    <dbReference type="NCBI Taxonomy" id="589865"/>
    <lineage>
        <taxon>Bacteria</taxon>
        <taxon>Pseudomonadati</taxon>
        <taxon>Thermodesulfobacteriota</taxon>
        <taxon>Desulfobulbia</taxon>
        <taxon>Desulfobulbales</taxon>
        <taxon>Desulfobulbaceae</taxon>
        <taxon>Desulfurivibrio</taxon>
    </lineage>
</organism>
<dbReference type="RefSeq" id="WP_013164088.1">
    <property type="nucleotide sequence ID" value="NC_014216.1"/>
</dbReference>
<evidence type="ECO:0000313" key="2">
    <source>
        <dbReference type="EMBL" id="ADH86565.1"/>
    </source>
</evidence>
<dbReference type="Gene3D" id="3.40.50.300">
    <property type="entry name" value="P-loop containing nucleotide triphosphate hydrolases"/>
    <property type="match status" value="1"/>
</dbReference>
<dbReference type="EMBL" id="CP001940">
    <property type="protein sequence ID" value="ADH86565.1"/>
    <property type="molecule type" value="Genomic_DNA"/>
</dbReference>
<dbReference type="OrthoDB" id="9810148at2"/>